<feature type="compositionally biased region" description="Basic and acidic residues" evidence="1">
    <location>
        <begin position="27"/>
        <end position="37"/>
    </location>
</feature>
<feature type="region of interest" description="Disordered" evidence="1">
    <location>
        <begin position="1"/>
        <end position="37"/>
    </location>
</feature>
<dbReference type="GO" id="GO:0043596">
    <property type="term" value="C:nuclear replication fork"/>
    <property type="evidence" value="ECO:0007669"/>
    <property type="project" value="TreeGrafter"/>
</dbReference>
<reference evidence="3 4" key="1">
    <citation type="submission" date="2013-11" db="EMBL/GenBank/DDBJ databases">
        <title>Genome sequencing of Stegodyphus mimosarum.</title>
        <authorList>
            <person name="Bechsgaard J."/>
        </authorList>
    </citation>
    <scope>NUCLEOTIDE SEQUENCE [LARGE SCALE GENOMIC DNA]</scope>
</reference>
<accession>A0A087T511</accession>
<keyword evidence="4" id="KW-1185">Reference proteome</keyword>
<dbReference type="GO" id="GO:0003688">
    <property type="term" value="F:DNA replication origin binding"/>
    <property type="evidence" value="ECO:0007669"/>
    <property type="project" value="TreeGrafter"/>
</dbReference>
<dbReference type="PANTHER" id="PTHR13454">
    <property type="entry name" value="PROTEIN MCM10 HOMOLOG"/>
    <property type="match status" value="1"/>
</dbReference>
<dbReference type="Proteomes" id="UP000054359">
    <property type="component" value="Unassembled WGS sequence"/>
</dbReference>
<dbReference type="OMA" id="MFDISTH"/>
<sequence length="372" mass="42634">MFTAPAKQSSKSSSKDKLTLSSLPLKQKAESVENEERVKGIKKLEDMYGPEVVKTLETKSEFINEQLAVPSAGSRNLLQHLVGEKMRKEGKVQTITPKELLKMHERQMKEKLPTKGKSDSSILKNLIPQLGKGLTPGQNVMFDISTHKASKIISQQELTKLRAIEKIKNKGPLKRKDPNSVKPSSEGFKKVKAVLDKSLEEENESRRELEKGMLLKDSKLGNTDLNSERIKDILNRKSSHAHEVEMAETEREEIYFDKLEKKEQMLEKMASTREIVCDVVSCKQCKYTAESAADRCKVENHPLKCHKAIKRFFICLNCRRHRHCFTKYPQRPCRYCHGQKFERTGMIKPQSGPLLDTEKLLIRGEEIKFINK</sequence>
<evidence type="ECO:0000259" key="2">
    <source>
        <dbReference type="SMART" id="SM01280"/>
    </source>
</evidence>
<dbReference type="Pfam" id="PF09332">
    <property type="entry name" value="Mcm10"/>
    <property type="match status" value="1"/>
</dbReference>
<evidence type="ECO:0000256" key="1">
    <source>
        <dbReference type="SAM" id="MobiDB-lite"/>
    </source>
</evidence>
<protein>
    <submittedName>
        <fullName evidence="3">Protein MCM10-like protein</fullName>
    </submittedName>
</protein>
<dbReference type="EMBL" id="KK113438">
    <property type="protein sequence ID" value="KFM60200.1"/>
    <property type="molecule type" value="Genomic_DNA"/>
</dbReference>
<proteinExistence type="predicted"/>
<evidence type="ECO:0000313" key="4">
    <source>
        <dbReference type="Proteomes" id="UP000054359"/>
    </source>
</evidence>
<dbReference type="InterPro" id="IPR056791">
    <property type="entry name" value="Znf_Mcm10_C"/>
</dbReference>
<organism evidence="3 4">
    <name type="scientific">Stegodyphus mimosarum</name>
    <name type="common">African social velvet spider</name>
    <dbReference type="NCBI Taxonomy" id="407821"/>
    <lineage>
        <taxon>Eukaryota</taxon>
        <taxon>Metazoa</taxon>
        <taxon>Ecdysozoa</taxon>
        <taxon>Arthropoda</taxon>
        <taxon>Chelicerata</taxon>
        <taxon>Arachnida</taxon>
        <taxon>Araneae</taxon>
        <taxon>Araneomorphae</taxon>
        <taxon>Entelegynae</taxon>
        <taxon>Eresoidea</taxon>
        <taxon>Eresidae</taxon>
        <taxon>Stegodyphus</taxon>
    </lineage>
</organism>
<dbReference type="GO" id="GO:0003697">
    <property type="term" value="F:single-stranded DNA binding"/>
    <property type="evidence" value="ECO:0007669"/>
    <property type="project" value="InterPro"/>
</dbReference>
<dbReference type="GO" id="GO:0006270">
    <property type="term" value="P:DNA replication initiation"/>
    <property type="evidence" value="ECO:0007669"/>
    <property type="project" value="InterPro"/>
</dbReference>
<feature type="domain" description="Replication factor Mcm10 C-terminal" evidence="2">
    <location>
        <begin position="67"/>
        <end position="372"/>
    </location>
</feature>
<dbReference type="Pfam" id="PF24863">
    <property type="entry name" value="zf-CCCH_Mcm10"/>
    <property type="match status" value="1"/>
</dbReference>
<dbReference type="OrthoDB" id="273123at2759"/>
<name>A0A087T511_STEMI</name>
<dbReference type="PANTHER" id="PTHR13454:SF11">
    <property type="entry name" value="PROTEIN MCM10 HOMOLOG"/>
    <property type="match status" value="1"/>
</dbReference>
<dbReference type="STRING" id="407821.A0A087T511"/>
<feature type="non-terminal residue" evidence="3">
    <location>
        <position position="372"/>
    </location>
</feature>
<dbReference type="InterPro" id="IPR015411">
    <property type="entry name" value="Rep_factor_Mcm10_C"/>
</dbReference>
<gene>
    <name evidence="3" type="ORF">X975_07321</name>
</gene>
<dbReference type="SMART" id="SM01280">
    <property type="entry name" value="Mcm10"/>
    <property type="match status" value="1"/>
</dbReference>
<dbReference type="AlphaFoldDB" id="A0A087T511"/>
<evidence type="ECO:0000313" key="3">
    <source>
        <dbReference type="EMBL" id="KFM60200.1"/>
    </source>
</evidence>
<dbReference type="InterPro" id="IPR040184">
    <property type="entry name" value="Mcm10"/>
</dbReference>